<keyword evidence="2" id="KW-1185">Reference proteome</keyword>
<dbReference type="Proteomes" id="UP000334990">
    <property type="component" value="Unassembled WGS sequence"/>
</dbReference>
<reference evidence="1 2" key="1">
    <citation type="submission" date="2019-10" db="EMBL/GenBank/DDBJ databases">
        <title>Whole genome shotgun sequence of Acrocarpospora corrugata NBRC 13972.</title>
        <authorList>
            <person name="Ichikawa N."/>
            <person name="Kimura A."/>
            <person name="Kitahashi Y."/>
            <person name="Komaki H."/>
            <person name="Oguchi A."/>
        </authorList>
    </citation>
    <scope>NUCLEOTIDE SEQUENCE [LARGE SCALE GENOMIC DNA]</scope>
    <source>
        <strain evidence="1 2">NBRC 13972</strain>
    </source>
</reference>
<name>A0A5M3W5S2_9ACTN</name>
<comment type="caution">
    <text evidence="1">The sequence shown here is derived from an EMBL/GenBank/DDBJ whole genome shotgun (WGS) entry which is preliminary data.</text>
</comment>
<sequence>MSGARIFALAKANVVGREMAALFLDNEEQIITTARRVNEPFVFAVGQNGLRRARVRYPIDGADH</sequence>
<proteinExistence type="predicted"/>
<gene>
    <name evidence="1" type="ORF">Acor_64330</name>
</gene>
<protein>
    <submittedName>
        <fullName evidence="1">Uncharacterized protein</fullName>
    </submittedName>
</protein>
<evidence type="ECO:0000313" key="2">
    <source>
        <dbReference type="Proteomes" id="UP000334990"/>
    </source>
</evidence>
<organism evidence="1 2">
    <name type="scientific">Acrocarpospora corrugata</name>
    <dbReference type="NCBI Taxonomy" id="35763"/>
    <lineage>
        <taxon>Bacteria</taxon>
        <taxon>Bacillati</taxon>
        <taxon>Actinomycetota</taxon>
        <taxon>Actinomycetes</taxon>
        <taxon>Streptosporangiales</taxon>
        <taxon>Streptosporangiaceae</taxon>
        <taxon>Acrocarpospora</taxon>
    </lineage>
</organism>
<dbReference type="EMBL" id="BLAD01000081">
    <property type="protein sequence ID" value="GES04365.1"/>
    <property type="molecule type" value="Genomic_DNA"/>
</dbReference>
<accession>A0A5M3W5S2</accession>
<evidence type="ECO:0000313" key="1">
    <source>
        <dbReference type="EMBL" id="GES04365.1"/>
    </source>
</evidence>
<dbReference type="AlphaFoldDB" id="A0A5M3W5S2"/>